<feature type="compositionally biased region" description="Polar residues" evidence="1">
    <location>
        <begin position="52"/>
        <end position="64"/>
    </location>
</feature>
<reference evidence="2" key="1">
    <citation type="submission" date="2018-11" db="EMBL/GenBank/DDBJ databases">
        <authorList>
            <consortium name="Pathogen Informatics"/>
        </authorList>
    </citation>
    <scope>NUCLEOTIDE SEQUENCE</scope>
</reference>
<comment type="caution">
    <text evidence="2">The sequence shown here is derived from an EMBL/GenBank/DDBJ whole genome shotgun (WGS) entry which is preliminary data.</text>
</comment>
<feature type="region of interest" description="Disordered" evidence="1">
    <location>
        <begin position="157"/>
        <end position="197"/>
    </location>
</feature>
<evidence type="ECO:0000313" key="2">
    <source>
        <dbReference type="EMBL" id="VEL20373.1"/>
    </source>
</evidence>
<keyword evidence="3" id="KW-1185">Reference proteome</keyword>
<feature type="compositionally biased region" description="Basic and acidic residues" evidence="1">
    <location>
        <begin position="161"/>
        <end position="184"/>
    </location>
</feature>
<evidence type="ECO:0000256" key="1">
    <source>
        <dbReference type="SAM" id="MobiDB-lite"/>
    </source>
</evidence>
<dbReference type="AlphaFoldDB" id="A0A448WU79"/>
<feature type="compositionally biased region" description="Polar residues" evidence="1">
    <location>
        <begin position="72"/>
        <end position="83"/>
    </location>
</feature>
<organism evidence="2 3">
    <name type="scientific">Protopolystoma xenopodis</name>
    <dbReference type="NCBI Taxonomy" id="117903"/>
    <lineage>
        <taxon>Eukaryota</taxon>
        <taxon>Metazoa</taxon>
        <taxon>Spiralia</taxon>
        <taxon>Lophotrochozoa</taxon>
        <taxon>Platyhelminthes</taxon>
        <taxon>Monogenea</taxon>
        <taxon>Polyopisthocotylea</taxon>
        <taxon>Polystomatidea</taxon>
        <taxon>Polystomatidae</taxon>
        <taxon>Protopolystoma</taxon>
    </lineage>
</organism>
<feature type="compositionally biased region" description="Basic and acidic residues" evidence="1">
    <location>
        <begin position="14"/>
        <end position="23"/>
    </location>
</feature>
<evidence type="ECO:0000313" key="3">
    <source>
        <dbReference type="Proteomes" id="UP000784294"/>
    </source>
</evidence>
<protein>
    <submittedName>
        <fullName evidence="2">Uncharacterized protein</fullName>
    </submittedName>
</protein>
<name>A0A448WU79_9PLAT</name>
<accession>A0A448WU79</accession>
<gene>
    <name evidence="2" type="ORF">PXEA_LOCUS13813</name>
</gene>
<proteinExistence type="predicted"/>
<dbReference type="EMBL" id="CAAALY010046116">
    <property type="protein sequence ID" value="VEL20373.1"/>
    <property type="molecule type" value="Genomic_DNA"/>
</dbReference>
<sequence length="197" mass="21847">MPKVTDCLVRCLDEEKPPKKDEPQIQLSLDVNEKAHSPLRFAPSSPIPRVSSAHNFNQVGSFSSAKEKAPASNGSGDNGSGTKSKQHHPLSPNSARASSSHGNHLRSSGKVRLSLSSWDIKTDFGPDDVSMKDQPAPSDSKSVRQLAYLTWCQQRQRRQRTLKEVEQADGDTEKDKQKRQEQVRRLGSRSVLFTTSQ</sequence>
<feature type="compositionally biased region" description="Polar residues" evidence="1">
    <location>
        <begin position="91"/>
        <end position="102"/>
    </location>
</feature>
<feature type="region of interest" description="Disordered" evidence="1">
    <location>
        <begin position="14"/>
        <end position="143"/>
    </location>
</feature>
<dbReference type="Proteomes" id="UP000784294">
    <property type="component" value="Unassembled WGS sequence"/>
</dbReference>